<dbReference type="Proteomes" id="UP000199701">
    <property type="component" value="Unassembled WGS sequence"/>
</dbReference>
<reference evidence="1 2" key="1">
    <citation type="submission" date="2016-10" db="EMBL/GenBank/DDBJ databases">
        <authorList>
            <person name="de Groot N.N."/>
        </authorList>
    </citation>
    <scope>NUCLEOTIDE SEQUENCE [LARGE SCALE GENOMIC DNA]</scope>
    <source>
        <strain evidence="1 2">DSM 9179</strain>
    </source>
</reference>
<keyword evidence="2" id="KW-1185">Reference proteome</keyword>
<accession>A0A1I0QVB7</accession>
<dbReference type="EMBL" id="FOJI01000009">
    <property type="protein sequence ID" value="SEW31512.1"/>
    <property type="molecule type" value="Genomic_DNA"/>
</dbReference>
<organism evidence="1 2">
    <name type="scientific">[Clostridium] fimetarium</name>
    <dbReference type="NCBI Taxonomy" id="99656"/>
    <lineage>
        <taxon>Bacteria</taxon>
        <taxon>Bacillati</taxon>
        <taxon>Bacillota</taxon>
        <taxon>Clostridia</taxon>
        <taxon>Lachnospirales</taxon>
        <taxon>Lachnospiraceae</taxon>
    </lineage>
</organism>
<evidence type="ECO:0000313" key="2">
    <source>
        <dbReference type="Proteomes" id="UP000199701"/>
    </source>
</evidence>
<dbReference type="AlphaFoldDB" id="A0A1I0QVB7"/>
<keyword evidence="1" id="KW-0489">Methyltransferase</keyword>
<gene>
    <name evidence="1" type="ORF">SAMN05421659_109155</name>
</gene>
<proteinExistence type="predicted"/>
<keyword evidence="1" id="KW-0808">Transferase</keyword>
<dbReference type="STRING" id="99656.SAMN05421659_109155"/>
<dbReference type="OrthoDB" id="9813719at2"/>
<name>A0A1I0QVB7_9FIRM</name>
<protein>
    <submittedName>
        <fullName evidence="1">DNA adenine methylase</fullName>
    </submittedName>
</protein>
<dbReference type="GO" id="GO:0008168">
    <property type="term" value="F:methyltransferase activity"/>
    <property type="evidence" value="ECO:0007669"/>
    <property type="project" value="UniProtKB-KW"/>
</dbReference>
<evidence type="ECO:0000313" key="1">
    <source>
        <dbReference type="EMBL" id="SEW31512.1"/>
    </source>
</evidence>
<dbReference type="GO" id="GO:0032259">
    <property type="term" value="P:methylation"/>
    <property type="evidence" value="ECO:0007669"/>
    <property type="project" value="UniProtKB-KW"/>
</dbReference>
<dbReference type="RefSeq" id="WP_092454532.1">
    <property type="nucleotide sequence ID" value="NZ_FOJI01000009.1"/>
</dbReference>
<sequence length="58" mass="6631">MEYMTTTEISSAWGISARRVAVLCKQNRIEGVIMKGKTWLIPSSAIKPDDYRRKDTVK</sequence>